<keyword evidence="1 3" id="KW-0732">Signal</keyword>
<dbReference type="Pfam" id="PF12849">
    <property type="entry name" value="PBP_like_2"/>
    <property type="match status" value="1"/>
</dbReference>
<dbReference type="Gene3D" id="3.40.190.10">
    <property type="entry name" value="Periplasmic binding protein-like II"/>
    <property type="match status" value="2"/>
</dbReference>
<dbReference type="PROSITE" id="PS51123">
    <property type="entry name" value="OMPA_2"/>
    <property type="match status" value="1"/>
</dbReference>
<comment type="caution">
    <text evidence="5">The sequence shown here is derived from an EMBL/GenBank/DDBJ whole genome shotgun (WGS) entry which is preliminary data.</text>
</comment>
<evidence type="ECO:0000313" key="6">
    <source>
        <dbReference type="Proteomes" id="UP001193501"/>
    </source>
</evidence>
<dbReference type="InterPro" id="IPR024370">
    <property type="entry name" value="PBP_domain"/>
</dbReference>
<dbReference type="SUPFAM" id="SSF103088">
    <property type="entry name" value="OmpA-like"/>
    <property type="match status" value="1"/>
</dbReference>
<dbReference type="PANTHER" id="PTHR30570">
    <property type="entry name" value="PERIPLASMIC PHOSPHATE BINDING COMPONENT OF PHOSPHATE ABC TRANSPORTER"/>
    <property type="match status" value="1"/>
</dbReference>
<dbReference type="InterPro" id="IPR050811">
    <property type="entry name" value="Phosphate_ABC_transporter"/>
</dbReference>
<dbReference type="Gene3D" id="3.30.1330.60">
    <property type="entry name" value="OmpA-like domain"/>
    <property type="match status" value="1"/>
</dbReference>
<accession>A0AAE5BW91</accession>
<dbReference type="RefSeq" id="WP_168774879.1">
    <property type="nucleotide sequence ID" value="NZ_JAABNR010000009.1"/>
</dbReference>
<name>A0AAE5BW91_9RHOB</name>
<dbReference type="PANTHER" id="PTHR30570:SF1">
    <property type="entry name" value="PHOSPHATE-BINDING PROTEIN PSTS"/>
    <property type="match status" value="1"/>
</dbReference>
<keyword evidence="6" id="KW-1185">Reference proteome</keyword>
<dbReference type="InterPro" id="IPR036737">
    <property type="entry name" value="OmpA-like_sf"/>
</dbReference>
<dbReference type="Pfam" id="PF00691">
    <property type="entry name" value="OmpA"/>
    <property type="match status" value="1"/>
</dbReference>
<organism evidence="5 6">
    <name type="scientific">Stagnihabitans tardus</name>
    <dbReference type="NCBI Taxonomy" id="2699202"/>
    <lineage>
        <taxon>Bacteria</taxon>
        <taxon>Pseudomonadati</taxon>
        <taxon>Pseudomonadota</taxon>
        <taxon>Alphaproteobacteria</taxon>
        <taxon>Rhodobacterales</taxon>
        <taxon>Paracoccaceae</taxon>
        <taxon>Stagnihabitans</taxon>
    </lineage>
</organism>
<dbReference type="InterPro" id="IPR006665">
    <property type="entry name" value="OmpA-like"/>
</dbReference>
<protein>
    <submittedName>
        <fullName evidence="5">OmpA family protein</fullName>
    </submittedName>
</protein>
<evidence type="ECO:0000259" key="4">
    <source>
        <dbReference type="PROSITE" id="PS51123"/>
    </source>
</evidence>
<proteinExistence type="predicted"/>
<dbReference type="AlphaFoldDB" id="A0AAE5BW91"/>
<evidence type="ECO:0000256" key="3">
    <source>
        <dbReference type="SAM" id="SignalP"/>
    </source>
</evidence>
<reference evidence="5" key="1">
    <citation type="submission" date="2020-01" db="EMBL/GenBank/DDBJ databases">
        <authorList>
            <person name="Chen W.-M."/>
        </authorList>
    </citation>
    <scope>NUCLEOTIDE SEQUENCE</scope>
    <source>
        <strain evidence="5">CYK-10</strain>
    </source>
</reference>
<feature type="chain" id="PRO_5042007931" evidence="3">
    <location>
        <begin position="22"/>
        <end position="501"/>
    </location>
</feature>
<dbReference type="SUPFAM" id="SSF53850">
    <property type="entry name" value="Periplasmic binding protein-like II"/>
    <property type="match status" value="1"/>
</dbReference>
<feature type="signal peptide" evidence="3">
    <location>
        <begin position="1"/>
        <end position="21"/>
    </location>
</feature>
<evidence type="ECO:0000313" key="5">
    <source>
        <dbReference type="EMBL" id="NBZ88068.1"/>
    </source>
</evidence>
<dbReference type="Proteomes" id="UP001193501">
    <property type="component" value="Unassembled WGS sequence"/>
</dbReference>
<dbReference type="GO" id="GO:0016020">
    <property type="term" value="C:membrane"/>
    <property type="evidence" value="ECO:0007669"/>
    <property type="project" value="UniProtKB-UniRule"/>
</dbReference>
<dbReference type="CDD" id="cd07185">
    <property type="entry name" value="OmpA_C-like"/>
    <property type="match status" value="1"/>
</dbReference>
<feature type="domain" description="OmpA-like" evidence="4">
    <location>
        <begin position="368"/>
        <end position="490"/>
    </location>
</feature>
<dbReference type="EMBL" id="JAABNR010000009">
    <property type="protein sequence ID" value="NBZ88068.1"/>
    <property type="molecule type" value="Genomic_DNA"/>
</dbReference>
<keyword evidence="2" id="KW-0472">Membrane</keyword>
<evidence type="ECO:0000256" key="2">
    <source>
        <dbReference type="PROSITE-ProRule" id="PRU00473"/>
    </source>
</evidence>
<sequence>MVKGARAAVFAALLIPVQGGAQDITLTSRDGALSVAGTLNGYDGEFFRMQTPFGPLTVDAEGVTCDGPACPEMTAPKAVIAITGSADMASRLLEPLVREFAKTHGWGYRAGTPMILTTAEGETLAEVSFTPATPEAARDALLTGGAQLAFSSLTEPDLGSQSVALDAMVPIVATDNPVPRIATTDLARVLSGEVSNWSEIGGPDMPLVLHGLQAESDLARALAARLGRDPVVAVRHGSAAELALAVARDPWALAVTGRSEAGAARVLPLTDSCGFPLSPGRLAVKAQDYPLTLPVFLLKPRHRLPLVARDFLAFLSTPAAQAVIARTGLTDRSVERLAVGADGTRLINAIKGAGEETTLADLQALVGAMEGADRLSLTFRFEEGTTTLDAASRDNLADLAQMLEAGLFKGQALTLAGFSDGEGSAATNRDLALGRAEAVLAALELLVPGLEVGQLPQVEGFGEALPMACDRVPAGRRLNRRVELWMRPAFQQPIRGDGEVP</sequence>
<gene>
    <name evidence="5" type="ORF">GV832_10810</name>
</gene>
<evidence type="ECO:0000256" key="1">
    <source>
        <dbReference type="ARBA" id="ARBA00022729"/>
    </source>
</evidence>